<dbReference type="PROSITE" id="PS00893">
    <property type="entry name" value="NUDIX_BOX"/>
    <property type="match status" value="1"/>
</dbReference>
<dbReference type="EMBL" id="CP029347">
    <property type="protein sequence ID" value="AWL12913.1"/>
    <property type="molecule type" value="Genomic_DNA"/>
</dbReference>
<feature type="binding site" evidence="17">
    <location>
        <begin position="32"/>
        <end position="35"/>
    </location>
    <ligand>
        <name>8-oxo-dGTP</name>
        <dbReference type="ChEBI" id="CHEBI:77896"/>
    </ligand>
</feature>
<dbReference type="CDD" id="cd03425">
    <property type="entry name" value="NUDIX_MutT_NudA_like"/>
    <property type="match status" value="1"/>
</dbReference>
<gene>
    <name evidence="20" type="primary">mutT</name>
    <name evidence="20" type="ORF">HMF8227_02461</name>
</gene>
<evidence type="ECO:0000256" key="15">
    <source>
        <dbReference type="ARBA" id="ARBA00041979"/>
    </source>
</evidence>
<dbReference type="PROSITE" id="PS51462">
    <property type="entry name" value="NUDIX"/>
    <property type="match status" value="1"/>
</dbReference>
<dbReference type="InterPro" id="IPR003561">
    <property type="entry name" value="Mutator_MutT"/>
</dbReference>
<evidence type="ECO:0000256" key="7">
    <source>
        <dbReference type="ARBA" id="ARBA00022801"/>
    </source>
</evidence>
<dbReference type="PANTHER" id="PTHR47707">
    <property type="entry name" value="8-OXO-DGTP DIPHOSPHATASE"/>
    <property type="match status" value="1"/>
</dbReference>
<keyword evidence="3" id="KW-0515">Mutator protein</keyword>
<keyword evidence="5 18" id="KW-0479">Metal-binding</keyword>
<evidence type="ECO:0000256" key="9">
    <source>
        <dbReference type="ARBA" id="ARBA00023204"/>
    </source>
</evidence>
<feature type="binding site" evidence="17">
    <location>
        <position position="26"/>
    </location>
    <ligand>
        <name>8-oxo-dGTP</name>
        <dbReference type="ChEBI" id="CHEBI:77896"/>
    </ligand>
</feature>
<dbReference type="InterPro" id="IPR047127">
    <property type="entry name" value="MutT-like"/>
</dbReference>
<comment type="catalytic activity">
    <reaction evidence="10">
        <text>8-oxo-dGTP + H2O = 8-oxo-dGMP + diphosphate + H(+)</text>
        <dbReference type="Rhea" id="RHEA:31575"/>
        <dbReference type="ChEBI" id="CHEBI:15377"/>
        <dbReference type="ChEBI" id="CHEBI:15378"/>
        <dbReference type="ChEBI" id="CHEBI:33019"/>
        <dbReference type="ChEBI" id="CHEBI:63224"/>
        <dbReference type="ChEBI" id="CHEBI:77896"/>
        <dbReference type="EC" id="3.6.1.55"/>
    </reaction>
</comment>
<evidence type="ECO:0000256" key="10">
    <source>
        <dbReference type="ARBA" id="ARBA00035861"/>
    </source>
</evidence>
<evidence type="ECO:0000313" key="20">
    <source>
        <dbReference type="EMBL" id="AWL12913.1"/>
    </source>
</evidence>
<evidence type="ECO:0000313" key="21">
    <source>
        <dbReference type="Proteomes" id="UP000245728"/>
    </source>
</evidence>
<dbReference type="PRINTS" id="PR00502">
    <property type="entry name" value="NUDIXFAMILY"/>
</dbReference>
<reference evidence="20 21" key="1">
    <citation type="submission" date="2018-05" db="EMBL/GenBank/DDBJ databases">
        <title>Salinimonas sp. HMF8227 Genome sequencing and assembly.</title>
        <authorList>
            <person name="Kang H."/>
            <person name="Kang J."/>
            <person name="Cha I."/>
            <person name="Kim H."/>
            <person name="Joh K."/>
        </authorList>
    </citation>
    <scope>NUCLEOTIDE SEQUENCE [LARGE SCALE GENOMIC DNA]</scope>
    <source>
        <strain evidence="20 21">HMF8227</strain>
    </source>
</reference>
<comment type="cofactor">
    <cofactor evidence="1 18">
        <name>Mg(2+)</name>
        <dbReference type="ChEBI" id="CHEBI:18420"/>
    </cofactor>
</comment>
<dbReference type="Proteomes" id="UP000245728">
    <property type="component" value="Chromosome"/>
</dbReference>
<dbReference type="OrthoDB" id="9810648at2"/>
<dbReference type="InterPro" id="IPR015797">
    <property type="entry name" value="NUDIX_hydrolase-like_dom_sf"/>
</dbReference>
<keyword evidence="4" id="KW-0235">DNA replication</keyword>
<evidence type="ECO:0000256" key="8">
    <source>
        <dbReference type="ARBA" id="ARBA00022842"/>
    </source>
</evidence>
<dbReference type="FunFam" id="3.90.79.10:FF:000014">
    <property type="entry name" value="8-oxo-dGTP diphosphatase MutT"/>
    <property type="match status" value="1"/>
</dbReference>
<sequence>MLVEVAVGVIQRGDAVFITRRSAQQHQGDKWEFPGGKVEAGETADSALVRELAEEVGITAHRPEPLMVIEHDYGDKAVRLRIFHVTEFEGQPYGREDQPGTWASIASLEDYAFPEANSPILERLKSLSLANS</sequence>
<dbReference type="GO" id="GO:0046872">
    <property type="term" value="F:metal ion binding"/>
    <property type="evidence" value="ECO:0007669"/>
    <property type="project" value="UniProtKB-KW"/>
</dbReference>
<dbReference type="GO" id="GO:0006260">
    <property type="term" value="P:DNA replication"/>
    <property type="evidence" value="ECO:0007669"/>
    <property type="project" value="UniProtKB-KW"/>
</dbReference>
<proteinExistence type="inferred from homology"/>
<dbReference type="Gene3D" id="3.90.79.10">
    <property type="entry name" value="Nucleoside Triphosphate Pyrophosphohydrolase"/>
    <property type="match status" value="1"/>
</dbReference>
<keyword evidence="6" id="KW-0227">DNA damage</keyword>
<evidence type="ECO:0000256" key="3">
    <source>
        <dbReference type="ARBA" id="ARBA00022457"/>
    </source>
</evidence>
<evidence type="ECO:0000256" key="1">
    <source>
        <dbReference type="ARBA" id="ARBA00001946"/>
    </source>
</evidence>
<dbReference type="KEGG" id="salh:HMF8227_02461"/>
<dbReference type="SUPFAM" id="SSF55811">
    <property type="entry name" value="Nudix"/>
    <property type="match status" value="1"/>
</dbReference>
<evidence type="ECO:0000256" key="13">
    <source>
        <dbReference type="ARBA" id="ARBA00040794"/>
    </source>
</evidence>
<dbReference type="GO" id="GO:0035539">
    <property type="term" value="F:8-oxo-7,8-dihydrodeoxyguanosine triphosphate pyrophosphatase activity"/>
    <property type="evidence" value="ECO:0007669"/>
    <property type="project" value="UniProtKB-EC"/>
</dbReference>
<dbReference type="NCBIfam" id="TIGR00586">
    <property type="entry name" value="mutt"/>
    <property type="match status" value="1"/>
</dbReference>
<dbReference type="GO" id="GO:0044716">
    <property type="term" value="F:8-oxo-GDP phosphatase activity"/>
    <property type="evidence" value="ECO:0007669"/>
    <property type="project" value="TreeGrafter"/>
</dbReference>
<keyword evidence="9" id="KW-0234">DNA repair</keyword>
<evidence type="ECO:0000259" key="19">
    <source>
        <dbReference type="PROSITE" id="PS51462"/>
    </source>
</evidence>
<dbReference type="InterPro" id="IPR020476">
    <property type="entry name" value="Nudix_hydrolase"/>
</dbReference>
<comment type="similarity">
    <text evidence="2">Belongs to the Nudix hydrolase family.</text>
</comment>
<evidence type="ECO:0000256" key="5">
    <source>
        <dbReference type="ARBA" id="ARBA00022723"/>
    </source>
</evidence>
<dbReference type="RefSeq" id="WP_109340443.1">
    <property type="nucleotide sequence ID" value="NZ_CP029347.1"/>
</dbReference>
<name>A0A2S2E5K5_9ALTE</name>
<protein>
    <recommendedName>
        <fullName evidence="13">8-oxo-dGTP diphosphatase</fullName>
        <ecNumber evidence="12">3.6.1.55</ecNumber>
    </recommendedName>
    <alternativeName>
        <fullName evidence="16">7,8-dihydro-8-oxoguanine-triphosphatase</fullName>
    </alternativeName>
    <alternativeName>
        <fullName evidence="15">Mutator protein MutT</fullName>
    </alternativeName>
    <alternativeName>
        <fullName evidence="14">dGTP pyrophosphohydrolase</fullName>
    </alternativeName>
</protein>
<keyword evidence="7 20" id="KW-0378">Hydrolase</keyword>
<evidence type="ECO:0000256" key="4">
    <source>
        <dbReference type="ARBA" id="ARBA00022705"/>
    </source>
</evidence>
<evidence type="ECO:0000256" key="12">
    <source>
        <dbReference type="ARBA" id="ARBA00038905"/>
    </source>
</evidence>
<evidence type="ECO:0000256" key="2">
    <source>
        <dbReference type="ARBA" id="ARBA00005582"/>
    </source>
</evidence>
<keyword evidence="21" id="KW-1185">Reference proteome</keyword>
<feature type="binding site" evidence="17">
    <location>
        <position position="21"/>
    </location>
    <ligand>
        <name>8-oxo-dGTP</name>
        <dbReference type="ChEBI" id="CHEBI:77896"/>
    </ligand>
</feature>
<dbReference type="EC" id="3.6.1.55" evidence="12"/>
<dbReference type="InterPro" id="IPR020084">
    <property type="entry name" value="NUDIX_hydrolase_CS"/>
</dbReference>
<evidence type="ECO:0000256" key="14">
    <source>
        <dbReference type="ARBA" id="ARBA00041592"/>
    </source>
</evidence>
<dbReference type="InterPro" id="IPR000086">
    <property type="entry name" value="NUDIX_hydrolase_dom"/>
</dbReference>
<accession>A0A2S2E5K5</accession>
<comment type="catalytic activity">
    <reaction evidence="11">
        <text>8-oxo-GTP + H2O = 8-oxo-GMP + diphosphate + H(+)</text>
        <dbReference type="Rhea" id="RHEA:67616"/>
        <dbReference type="ChEBI" id="CHEBI:15377"/>
        <dbReference type="ChEBI" id="CHEBI:15378"/>
        <dbReference type="ChEBI" id="CHEBI:33019"/>
        <dbReference type="ChEBI" id="CHEBI:143553"/>
        <dbReference type="ChEBI" id="CHEBI:145694"/>
    </reaction>
</comment>
<dbReference type="GO" id="GO:0044715">
    <property type="term" value="F:8-oxo-dGDP phosphatase activity"/>
    <property type="evidence" value="ECO:0007669"/>
    <property type="project" value="TreeGrafter"/>
</dbReference>
<dbReference type="GO" id="GO:0008413">
    <property type="term" value="F:8-oxo-7,8-dihydroguanosine triphosphate pyrophosphatase activity"/>
    <property type="evidence" value="ECO:0007669"/>
    <property type="project" value="InterPro"/>
</dbReference>
<evidence type="ECO:0000256" key="6">
    <source>
        <dbReference type="ARBA" id="ARBA00022763"/>
    </source>
</evidence>
<evidence type="ECO:0000256" key="18">
    <source>
        <dbReference type="PIRSR" id="PIRSR603561-2"/>
    </source>
</evidence>
<organism evidence="20 21">
    <name type="scientific">Saliniradius amylolyticus</name>
    <dbReference type="NCBI Taxonomy" id="2183582"/>
    <lineage>
        <taxon>Bacteria</taxon>
        <taxon>Pseudomonadati</taxon>
        <taxon>Pseudomonadota</taxon>
        <taxon>Gammaproteobacteria</taxon>
        <taxon>Alteromonadales</taxon>
        <taxon>Alteromonadaceae</taxon>
        <taxon>Saliniradius</taxon>
    </lineage>
</organism>
<evidence type="ECO:0000256" key="16">
    <source>
        <dbReference type="ARBA" id="ARBA00042798"/>
    </source>
</evidence>
<dbReference type="GO" id="GO:0006281">
    <property type="term" value="P:DNA repair"/>
    <property type="evidence" value="ECO:0007669"/>
    <property type="project" value="UniProtKB-KW"/>
</dbReference>
<feature type="domain" description="Nudix hydrolase" evidence="19">
    <location>
        <begin position="1"/>
        <end position="126"/>
    </location>
</feature>
<keyword evidence="8 18" id="KW-0460">Magnesium</keyword>
<dbReference type="Pfam" id="PF14815">
    <property type="entry name" value="NUDIX_4"/>
    <property type="match status" value="1"/>
</dbReference>
<feature type="binding site" evidence="17">
    <location>
        <position position="117"/>
    </location>
    <ligand>
        <name>8-oxo-dGTP</name>
        <dbReference type="ChEBI" id="CHEBI:77896"/>
    </ligand>
</feature>
<feature type="binding site" evidence="18">
    <location>
        <position position="55"/>
    </location>
    <ligand>
        <name>Mg(2+)</name>
        <dbReference type="ChEBI" id="CHEBI:18420"/>
    </ligand>
</feature>
<evidence type="ECO:0000256" key="11">
    <source>
        <dbReference type="ARBA" id="ARBA00036904"/>
    </source>
</evidence>
<dbReference type="PANTHER" id="PTHR47707:SF1">
    <property type="entry name" value="NUDIX HYDROLASE FAMILY PROTEIN"/>
    <property type="match status" value="1"/>
</dbReference>
<dbReference type="AlphaFoldDB" id="A0A2S2E5K5"/>
<dbReference type="InterPro" id="IPR029119">
    <property type="entry name" value="MutY_C"/>
</dbReference>
<feature type="binding site" evidence="18">
    <location>
        <position position="35"/>
    </location>
    <ligand>
        <name>Mg(2+)</name>
        <dbReference type="ChEBI" id="CHEBI:18420"/>
    </ligand>
</feature>
<evidence type="ECO:0000256" key="17">
    <source>
        <dbReference type="PIRSR" id="PIRSR603561-1"/>
    </source>
</evidence>